<organism evidence="12">
    <name type="scientific">Culicoides sonorensis</name>
    <name type="common">Biting midge</name>
    <dbReference type="NCBI Taxonomy" id="179676"/>
    <lineage>
        <taxon>Eukaryota</taxon>
        <taxon>Metazoa</taxon>
        <taxon>Ecdysozoa</taxon>
        <taxon>Arthropoda</taxon>
        <taxon>Hexapoda</taxon>
        <taxon>Insecta</taxon>
        <taxon>Pterygota</taxon>
        <taxon>Neoptera</taxon>
        <taxon>Endopterygota</taxon>
        <taxon>Diptera</taxon>
        <taxon>Nematocera</taxon>
        <taxon>Chironomoidea</taxon>
        <taxon>Ceratopogonidae</taxon>
        <taxon>Ceratopogoninae</taxon>
        <taxon>Culicoides</taxon>
        <taxon>Monoculicoides</taxon>
    </lineage>
</organism>
<feature type="domain" description="Peptidase M13 C-terminal" evidence="10">
    <location>
        <begin position="518"/>
        <end position="723"/>
    </location>
</feature>
<dbReference type="GO" id="GO:0016485">
    <property type="term" value="P:protein processing"/>
    <property type="evidence" value="ECO:0007669"/>
    <property type="project" value="TreeGrafter"/>
</dbReference>
<dbReference type="InterPro" id="IPR024079">
    <property type="entry name" value="MetalloPept_cat_dom_sf"/>
</dbReference>
<keyword evidence="5" id="KW-0479">Metal-binding</keyword>
<dbReference type="AlphaFoldDB" id="A0A336KT91"/>
<evidence type="ECO:0000256" key="7">
    <source>
        <dbReference type="ARBA" id="ARBA00022833"/>
    </source>
</evidence>
<dbReference type="OMA" id="HATRDYS"/>
<evidence type="ECO:0000256" key="1">
    <source>
        <dbReference type="ARBA" id="ARBA00001947"/>
    </source>
</evidence>
<dbReference type="Pfam" id="PF01431">
    <property type="entry name" value="Peptidase_M13"/>
    <property type="match status" value="1"/>
</dbReference>
<proteinExistence type="inferred from homology"/>
<dbReference type="PANTHER" id="PTHR11733:SF224">
    <property type="entry name" value="NEPRILYSIN-2"/>
    <property type="match status" value="1"/>
</dbReference>
<dbReference type="GO" id="GO:0004222">
    <property type="term" value="F:metalloendopeptidase activity"/>
    <property type="evidence" value="ECO:0007669"/>
    <property type="project" value="InterPro"/>
</dbReference>
<dbReference type="Pfam" id="PF05649">
    <property type="entry name" value="Peptidase_M13_N"/>
    <property type="match status" value="1"/>
</dbReference>
<evidence type="ECO:0000256" key="6">
    <source>
        <dbReference type="ARBA" id="ARBA00022801"/>
    </source>
</evidence>
<sequence>MHKKIKLEKYKLCLILSSVFSAIIIIGLLILGYLVIQDGVLQRPCETDSCMSALCQIRSKIDTNVKACDDFYQFACGNYDRETLIPEDKLSMNVFNHFGDKLIKQIWDLLAEPSSDSEIKPFKQAKQLFGSCMNLTAIDSAAGKPLLRLIDKIGGWPMLQGKLWNEFSWELFETIVGMRNNGIAGKFILKMAIDISLNDTTKRMIYFDSPETSVHVDFLKSGWNDTYVRNYMNFISDIMVMLGAQKTPFLNAEIREMIEFEVNLTKIVIPHRGRRNPQQLFNVMTISDMQTKYPYFNWLKFLRESYPNLNFSSNEVISVTDLNFFENFGKLIQRTSKRTIANYLMWRLTAQAIPYLSQKFKQRDTEYQILFYGEHKRQPRWRDCVSIVLVEMSIATSAMYARRHFNHNSKMEAESMVANIKDEFEKVLASASWMDEITRKQAFDKLEKMTAHVGYPKELENDTAIVQFYSGLELDERNEFFESVLINNRFVDHLWSSLLREPANRNDWRMLSNIVEINAYYDAAENKMRIPAGIFQDHFFSSNRPKYLNYGAIGFVIGHEITHGYDDLGSRFDANGNLNNWWQNSTKETYINKTRCVIEQYAKFREPSMGIPLNGVSTLGENIADNGGIKIAYRAYKKYLMSHRREPGLFTLNYTPEQLFWIQNAQTWCSVYRKETLQSLFRVGTLTPGKYRVLGYLQNSKEFAEDFNCPLNSPMNPSEKCEVW</sequence>
<evidence type="ECO:0000256" key="2">
    <source>
        <dbReference type="ARBA" id="ARBA00004401"/>
    </source>
</evidence>
<dbReference type="PANTHER" id="PTHR11733">
    <property type="entry name" value="ZINC METALLOPROTEASE FAMILY M13 NEPRILYSIN-RELATED"/>
    <property type="match status" value="1"/>
</dbReference>
<feature type="domain" description="Peptidase M13 N-terminal" evidence="11">
    <location>
        <begin position="68"/>
        <end position="456"/>
    </location>
</feature>
<dbReference type="VEuPathDB" id="VectorBase:CSON014741"/>
<keyword evidence="8" id="KW-0482">Metalloprotease</keyword>
<reference evidence="13" key="2">
    <citation type="submission" date="2018-07" db="EMBL/GenBank/DDBJ databases">
        <authorList>
            <person name="Quirk P.G."/>
            <person name="Krulwich T.A."/>
        </authorList>
    </citation>
    <scope>NUCLEOTIDE SEQUENCE</scope>
</reference>
<dbReference type="SUPFAM" id="SSF55486">
    <property type="entry name" value="Metalloproteases ('zincins'), catalytic domain"/>
    <property type="match status" value="1"/>
</dbReference>
<dbReference type="EMBL" id="UFQT01000862">
    <property type="protein sequence ID" value="SSX27694.1"/>
    <property type="molecule type" value="Genomic_DNA"/>
</dbReference>
<comment type="subcellular location">
    <subcellularLocation>
        <location evidence="2">Cell membrane</location>
        <topology evidence="2">Single-pass type II membrane protein</topology>
    </subcellularLocation>
</comment>
<evidence type="ECO:0000313" key="13">
    <source>
        <dbReference type="EMBL" id="SSX27694.1"/>
    </source>
</evidence>
<comment type="cofactor">
    <cofactor evidence="1">
        <name>Zn(2+)</name>
        <dbReference type="ChEBI" id="CHEBI:29105"/>
    </cofactor>
</comment>
<dbReference type="InterPro" id="IPR018497">
    <property type="entry name" value="Peptidase_M13_C"/>
</dbReference>
<evidence type="ECO:0000256" key="5">
    <source>
        <dbReference type="ARBA" id="ARBA00022723"/>
    </source>
</evidence>
<dbReference type="InterPro" id="IPR008753">
    <property type="entry name" value="Peptidase_M13_N"/>
</dbReference>
<dbReference type="PRINTS" id="PR00786">
    <property type="entry name" value="NEPRILYSIN"/>
</dbReference>
<dbReference type="PROSITE" id="PS51885">
    <property type="entry name" value="NEPRILYSIN"/>
    <property type="match status" value="1"/>
</dbReference>
<evidence type="ECO:0000259" key="11">
    <source>
        <dbReference type="Pfam" id="PF05649"/>
    </source>
</evidence>
<keyword evidence="6" id="KW-0378">Hydrolase</keyword>
<keyword evidence="9" id="KW-1133">Transmembrane helix</keyword>
<evidence type="ECO:0000256" key="3">
    <source>
        <dbReference type="ARBA" id="ARBA00007357"/>
    </source>
</evidence>
<gene>
    <name evidence="12" type="primary">CSON014741</name>
</gene>
<keyword evidence="4" id="KW-0645">Protease</keyword>
<dbReference type="GO" id="GO:0005886">
    <property type="term" value="C:plasma membrane"/>
    <property type="evidence" value="ECO:0007669"/>
    <property type="project" value="UniProtKB-SubCell"/>
</dbReference>
<keyword evidence="9" id="KW-0472">Membrane</keyword>
<dbReference type="InterPro" id="IPR042089">
    <property type="entry name" value="Peptidase_M13_dom_2"/>
</dbReference>
<dbReference type="GO" id="GO:0046872">
    <property type="term" value="F:metal ion binding"/>
    <property type="evidence" value="ECO:0007669"/>
    <property type="project" value="UniProtKB-KW"/>
</dbReference>
<name>A0A336KT91_CULSO</name>
<dbReference type="InterPro" id="IPR000718">
    <property type="entry name" value="Peptidase_M13"/>
</dbReference>
<keyword evidence="9" id="KW-0812">Transmembrane</keyword>
<reference evidence="12" key="1">
    <citation type="submission" date="2018-04" db="EMBL/GenBank/DDBJ databases">
        <authorList>
            <person name="Go L.Y."/>
            <person name="Mitchell J.A."/>
        </authorList>
    </citation>
    <scope>NUCLEOTIDE SEQUENCE</scope>
    <source>
        <tissue evidence="12">Whole organism</tissue>
    </source>
</reference>
<evidence type="ECO:0000313" key="12">
    <source>
        <dbReference type="EMBL" id="SSX07352.1"/>
    </source>
</evidence>
<comment type="similarity">
    <text evidence="3">Belongs to the peptidase M13 family.</text>
</comment>
<accession>A0A336KT91</accession>
<evidence type="ECO:0000256" key="9">
    <source>
        <dbReference type="SAM" id="Phobius"/>
    </source>
</evidence>
<protein>
    <submittedName>
        <fullName evidence="12">CSON014741 protein</fullName>
    </submittedName>
</protein>
<keyword evidence="7" id="KW-0862">Zinc</keyword>
<evidence type="ECO:0000259" key="10">
    <source>
        <dbReference type="Pfam" id="PF01431"/>
    </source>
</evidence>
<evidence type="ECO:0000256" key="8">
    <source>
        <dbReference type="ARBA" id="ARBA00023049"/>
    </source>
</evidence>
<feature type="transmembrane region" description="Helical" evidence="9">
    <location>
        <begin position="12"/>
        <end position="36"/>
    </location>
</feature>
<dbReference type="Gene3D" id="1.10.1380.10">
    <property type="entry name" value="Neutral endopeptidase , domain2"/>
    <property type="match status" value="1"/>
</dbReference>
<dbReference type="EMBL" id="UFQS01000862">
    <property type="protein sequence ID" value="SSX07352.1"/>
    <property type="molecule type" value="Genomic_DNA"/>
</dbReference>
<dbReference type="CDD" id="cd08662">
    <property type="entry name" value="M13"/>
    <property type="match status" value="1"/>
</dbReference>
<dbReference type="Gene3D" id="3.40.390.10">
    <property type="entry name" value="Collagenase (Catalytic Domain)"/>
    <property type="match status" value="1"/>
</dbReference>
<evidence type="ECO:0000256" key="4">
    <source>
        <dbReference type="ARBA" id="ARBA00022670"/>
    </source>
</evidence>